<dbReference type="Proteomes" id="UP000240912">
    <property type="component" value="Unassembled WGS sequence"/>
</dbReference>
<dbReference type="InterPro" id="IPR037079">
    <property type="entry name" value="AF2212/PG0164-like_sf"/>
</dbReference>
<organism evidence="1 2">
    <name type="scientific">Pedobacter yulinensis</name>
    <dbReference type="NCBI Taxonomy" id="2126353"/>
    <lineage>
        <taxon>Bacteria</taxon>
        <taxon>Pseudomonadati</taxon>
        <taxon>Bacteroidota</taxon>
        <taxon>Sphingobacteriia</taxon>
        <taxon>Sphingobacteriales</taxon>
        <taxon>Sphingobacteriaceae</taxon>
        <taxon>Pedobacter</taxon>
    </lineage>
</organism>
<dbReference type="SUPFAM" id="SSF141694">
    <property type="entry name" value="AF2212/PG0164-like"/>
    <property type="match status" value="1"/>
</dbReference>
<dbReference type="Pfam" id="PF13376">
    <property type="entry name" value="OmdA"/>
    <property type="match status" value="1"/>
</dbReference>
<dbReference type="Pfam" id="PF08922">
    <property type="entry name" value="DUF1905"/>
    <property type="match status" value="1"/>
</dbReference>
<evidence type="ECO:0000313" key="1">
    <source>
        <dbReference type="EMBL" id="PST83828.1"/>
    </source>
</evidence>
<sequence length="175" mass="19539">MITVSAEIEKFGTEAAEKAGWRYILVPAALAGILRPGHRQSYRVKGLIDRVPVEGMSLVPVGGGDFILALNGPLRRQLGKKEGDVVTAVLQEDKDFKIEMPEDLEMCLLDEPGTLEKFMAQPKSHRNYFINWINQAKTLPTREKRLVMTVNAMLRGLDFGGMIRAEQASRKDARS</sequence>
<evidence type="ECO:0000313" key="2">
    <source>
        <dbReference type="Proteomes" id="UP000240912"/>
    </source>
</evidence>
<accession>A0A2T3HMZ3</accession>
<proteinExistence type="predicted"/>
<dbReference type="InterPro" id="IPR015018">
    <property type="entry name" value="DUF1905"/>
</dbReference>
<gene>
    <name evidence="1" type="ORF">C7T94_11925</name>
</gene>
<evidence type="ECO:0008006" key="3">
    <source>
        <dbReference type="Google" id="ProtNLM"/>
    </source>
</evidence>
<dbReference type="AlphaFoldDB" id="A0A2T3HMZ3"/>
<reference evidence="1 2" key="1">
    <citation type="submission" date="2018-03" db="EMBL/GenBank/DDBJ databases">
        <authorList>
            <person name="Keele B.F."/>
        </authorList>
    </citation>
    <scope>NUCLEOTIDE SEQUENCE [LARGE SCALE GENOMIC DNA]</scope>
    <source>
        <strain evidence="1 2">YL28-9</strain>
    </source>
</reference>
<protein>
    <recommendedName>
        <fullName evidence="3">DUF1905 domain-containing protein</fullName>
    </recommendedName>
</protein>
<dbReference type="OrthoDB" id="680797at2"/>
<dbReference type="Gene3D" id="2.40.30.100">
    <property type="entry name" value="AF2212/PG0164-like"/>
    <property type="match status" value="1"/>
</dbReference>
<keyword evidence="2" id="KW-1185">Reference proteome</keyword>
<name>A0A2T3HMZ3_9SPHI</name>
<comment type="caution">
    <text evidence="1">The sequence shown here is derived from an EMBL/GenBank/DDBJ whole genome shotgun (WGS) entry which is preliminary data.</text>
</comment>
<dbReference type="EMBL" id="PYLS01000005">
    <property type="protein sequence ID" value="PST83828.1"/>
    <property type="molecule type" value="Genomic_DNA"/>
</dbReference>